<reference evidence="8 9" key="1">
    <citation type="submission" date="2016-04" db="EMBL/GenBank/DDBJ databases">
        <title>A degradative enzymes factory behind the ericoid mycorrhizal symbiosis.</title>
        <authorList>
            <consortium name="DOE Joint Genome Institute"/>
            <person name="Martino E."/>
            <person name="Morin E."/>
            <person name="Grelet G."/>
            <person name="Kuo A."/>
            <person name="Kohler A."/>
            <person name="Daghino S."/>
            <person name="Barry K."/>
            <person name="Choi C."/>
            <person name="Cichocki N."/>
            <person name="Clum A."/>
            <person name="Copeland A."/>
            <person name="Hainaut M."/>
            <person name="Haridas S."/>
            <person name="Labutti K."/>
            <person name="Lindquist E."/>
            <person name="Lipzen A."/>
            <person name="Khouja H.-R."/>
            <person name="Murat C."/>
            <person name="Ohm R."/>
            <person name="Olson A."/>
            <person name="Spatafora J."/>
            <person name="Veneault-Fourrey C."/>
            <person name="Henrissat B."/>
            <person name="Grigoriev I."/>
            <person name="Martin F."/>
            <person name="Perotto S."/>
        </authorList>
    </citation>
    <scope>NUCLEOTIDE SEQUENCE [LARGE SCALE GENOMIC DNA]</scope>
    <source>
        <strain evidence="8 9">E</strain>
    </source>
</reference>
<organism evidence="8 9">
    <name type="scientific">Hyaloscypha bicolor E</name>
    <dbReference type="NCBI Taxonomy" id="1095630"/>
    <lineage>
        <taxon>Eukaryota</taxon>
        <taxon>Fungi</taxon>
        <taxon>Dikarya</taxon>
        <taxon>Ascomycota</taxon>
        <taxon>Pezizomycotina</taxon>
        <taxon>Leotiomycetes</taxon>
        <taxon>Helotiales</taxon>
        <taxon>Hyaloscyphaceae</taxon>
        <taxon>Hyaloscypha</taxon>
        <taxon>Hyaloscypha bicolor</taxon>
    </lineage>
</organism>
<gene>
    <name evidence="8" type="ORF">K444DRAFT_388119</name>
</gene>
<proteinExistence type="inferred from homology"/>
<evidence type="ECO:0000256" key="3">
    <source>
        <dbReference type="ARBA" id="ARBA00022989"/>
    </source>
</evidence>
<evidence type="ECO:0000256" key="6">
    <source>
        <dbReference type="SAM" id="Phobius"/>
    </source>
</evidence>
<evidence type="ECO:0000256" key="4">
    <source>
        <dbReference type="ARBA" id="ARBA00023136"/>
    </source>
</evidence>
<accession>A0A2J6TCI3</accession>
<dbReference type="PANTHER" id="PTHR33048">
    <property type="entry name" value="PTH11-LIKE INTEGRAL MEMBRANE PROTEIN (AFU_ORTHOLOGUE AFUA_5G11245)"/>
    <property type="match status" value="1"/>
</dbReference>
<comment type="similarity">
    <text evidence="5">Belongs to the SAT4 family.</text>
</comment>
<dbReference type="Proteomes" id="UP000235371">
    <property type="component" value="Unassembled WGS sequence"/>
</dbReference>
<dbReference type="STRING" id="1095630.A0A2J6TCI3"/>
<evidence type="ECO:0000313" key="9">
    <source>
        <dbReference type="Proteomes" id="UP000235371"/>
    </source>
</evidence>
<dbReference type="AlphaFoldDB" id="A0A2J6TCI3"/>
<dbReference type="EMBL" id="KZ613788">
    <property type="protein sequence ID" value="PMD60735.1"/>
    <property type="molecule type" value="Genomic_DNA"/>
</dbReference>
<dbReference type="InParanoid" id="A0A2J6TCI3"/>
<dbReference type="Pfam" id="PF20684">
    <property type="entry name" value="Fung_rhodopsin"/>
    <property type="match status" value="1"/>
</dbReference>
<keyword evidence="9" id="KW-1185">Reference proteome</keyword>
<evidence type="ECO:0000313" key="8">
    <source>
        <dbReference type="EMBL" id="PMD60735.1"/>
    </source>
</evidence>
<dbReference type="GeneID" id="36580494"/>
<evidence type="ECO:0000256" key="5">
    <source>
        <dbReference type="ARBA" id="ARBA00038359"/>
    </source>
</evidence>
<protein>
    <recommendedName>
        <fullName evidence="7">Rhodopsin domain-containing protein</fullName>
    </recommendedName>
</protein>
<evidence type="ECO:0000259" key="7">
    <source>
        <dbReference type="Pfam" id="PF20684"/>
    </source>
</evidence>
<dbReference type="InterPro" id="IPR052337">
    <property type="entry name" value="SAT4-like"/>
</dbReference>
<comment type="subcellular location">
    <subcellularLocation>
        <location evidence="1">Membrane</location>
        <topology evidence="1">Multi-pass membrane protein</topology>
    </subcellularLocation>
</comment>
<dbReference type="OrthoDB" id="5401779at2759"/>
<name>A0A2J6TCI3_9HELO</name>
<feature type="transmembrane region" description="Helical" evidence="6">
    <location>
        <begin position="197"/>
        <end position="214"/>
    </location>
</feature>
<keyword evidence="3 6" id="KW-1133">Transmembrane helix</keyword>
<keyword evidence="2 6" id="KW-0812">Transmembrane</keyword>
<feature type="domain" description="Rhodopsin" evidence="7">
    <location>
        <begin position="1"/>
        <end position="218"/>
    </location>
</feature>
<dbReference type="InterPro" id="IPR049326">
    <property type="entry name" value="Rhodopsin_dom_fungi"/>
</dbReference>
<feature type="transmembrane region" description="Helical" evidence="6">
    <location>
        <begin position="122"/>
        <end position="143"/>
    </location>
</feature>
<dbReference type="GO" id="GO:0016020">
    <property type="term" value="C:membrane"/>
    <property type="evidence" value="ECO:0007669"/>
    <property type="project" value="UniProtKB-SubCell"/>
</dbReference>
<evidence type="ECO:0000256" key="2">
    <source>
        <dbReference type="ARBA" id="ARBA00022692"/>
    </source>
</evidence>
<sequence>MIAVAQVMAIGAGVIIGLEAKFGMGKHVWTVPEENLTPYFQSLYASILVYNGALTLVKISILLQYRRIFATPGMQRATTIGLVIIAAWGFTVTMMLSMLCVPIQALWDHAVPGHCLPLLPAYYAPACINIATDFGTWVLPLPIIKSLQLPRRQKVMLLFIFGLGFFTCIISLVRLSALKTATKLSDPTWNNTDAATWSYLELSMAILAACLRILRTLAIKFIPGFISGSSEQSPPNSNGYVRQGPAKHSAWVPAKFSRPSETKGTVSTEAESTENLHGSMYNLQSIPPHKIAVEREYTVRTAAAV</sequence>
<dbReference type="RefSeq" id="XP_024737639.1">
    <property type="nucleotide sequence ID" value="XM_024872413.1"/>
</dbReference>
<keyword evidence="4 6" id="KW-0472">Membrane</keyword>
<dbReference type="PANTHER" id="PTHR33048:SF47">
    <property type="entry name" value="INTEGRAL MEMBRANE PROTEIN-RELATED"/>
    <property type="match status" value="1"/>
</dbReference>
<evidence type="ECO:0000256" key="1">
    <source>
        <dbReference type="ARBA" id="ARBA00004141"/>
    </source>
</evidence>
<feature type="transmembrane region" description="Helical" evidence="6">
    <location>
        <begin position="155"/>
        <end position="177"/>
    </location>
</feature>
<feature type="transmembrane region" description="Helical" evidence="6">
    <location>
        <begin position="77"/>
        <end position="107"/>
    </location>
</feature>
<feature type="transmembrane region" description="Helical" evidence="6">
    <location>
        <begin position="41"/>
        <end position="65"/>
    </location>
</feature>